<dbReference type="Pfam" id="PF20176">
    <property type="entry name" value="DUF6541"/>
    <property type="match status" value="2"/>
</dbReference>
<feature type="transmembrane region" description="Helical" evidence="1">
    <location>
        <begin position="96"/>
        <end position="116"/>
    </location>
</feature>
<dbReference type="eggNOG" id="COG5617">
    <property type="taxonomic scope" value="Bacteria"/>
</dbReference>
<feature type="transmembrane region" description="Helical" evidence="1">
    <location>
        <begin position="336"/>
        <end position="359"/>
    </location>
</feature>
<keyword evidence="1" id="KW-1133">Transmembrane helix</keyword>
<keyword evidence="3" id="KW-1185">Reference proteome</keyword>
<reference evidence="2 3" key="1">
    <citation type="journal article" date="2009" name="Stand. Genomic Sci.">
        <title>Complete genome sequence of Sanguibacter keddieii type strain (ST-74).</title>
        <authorList>
            <person name="Ivanova N."/>
            <person name="Sikorski J."/>
            <person name="Sims D."/>
            <person name="Brettin T."/>
            <person name="Detter J.C."/>
            <person name="Han C."/>
            <person name="Lapidus A."/>
            <person name="Copeland A."/>
            <person name="Glavina Del Rio T."/>
            <person name="Nolan M."/>
            <person name="Chen F."/>
            <person name="Lucas S."/>
            <person name="Tice H."/>
            <person name="Cheng J.F."/>
            <person name="Bruce D."/>
            <person name="Goodwin L."/>
            <person name="Pitluck S."/>
            <person name="Pati A."/>
            <person name="Mavromatis K."/>
            <person name="Chen A."/>
            <person name="Palaniappan K."/>
            <person name="D'haeseleer P."/>
            <person name="Chain P."/>
            <person name="Bristow J."/>
            <person name="Eisen J.A."/>
            <person name="Markowitz V."/>
            <person name="Hugenholtz P."/>
            <person name="Goker M."/>
            <person name="Pukall R."/>
            <person name="Klenk H.P."/>
            <person name="Kyrpides N.C."/>
        </authorList>
    </citation>
    <scope>NUCLEOTIDE SEQUENCE [LARGE SCALE GENOMIC DNA]</scope>
    <source>
        <strain evidence="3">ATCC 51767 / DSM 10542 / NCFB 3025 / ST-74</strain>
    </source>
</reference>
<gene>
    <name evidence="2" type="ordered locus">Sked_08900</name>
</gene>
<sequence>MSWASTWEEVLRGILVLAVPGALVGYAVGLRRWWLVATAPALSVGTLATWGVLLSFAGIPWTVLSVGAATLLTAGVLLGAQTALRRVWRPDRAALGWWPATVAGVAVAGFLGVVAMRDGMAHPDAPPQTWDAIFHLNAVQRVLDTQDASSLHLGQLTAPLRDPAIYPAAWHGLVSFVVVDNVVVATNVVAILVAAVVFPLGCALLAAALLPGSRLLPGLTAVAGVAFVAFPGRMVSYGTLWPNALGYALLPVALALTVRLLDQAPVADRRRGPHVGARHVAAPATTRRGAREQTAAGHLPLDNLAPATTETSRTPLVLALLLTLVAVTAAHPNALIGYGAVSAALVLVGVVRVAAVAVVERRYVELLALVLTTGAVVVLATLIFRSPQMQSVIAYERGTYATPLEAVWQALSDTQLTVIGAGNGDPSWVLAGLTVLGFLVALVRSRLRWLALAYAVVLTLFVAANDPTLPIGALAGPWYSDAVRLGGLVVVVAVPLVGLGLLLVAQVLGLGLRALLALVPAPRSPRRAGALRGAVVSVIGVAVVVAFLATTGLARQDLREHRILAEYGRSDDPAWPGIVTTGEIELMERLADELPEDSVVLGNPFTGAPLLYAISGTEVVFPHLRGAWTPESRYLGLHLADIATDPEVCRLIDELGVTHLYVDPQLYWPEHSSRELYAGMGEEPPAVEGFTLVDQAERARIYAVDAC</sequence>
<feature type="transmembrane region" description="Helical" evidence="1">
    <location>
        <begin position="426"/>
        <end position="442"/>
    </location>
</feature>
<dbReference type="HOGENOM" id="CLU_017691_1_0_11"/>
<dbReference type="Proteomes" id="UP000000322">
    <property type="component" value="Chromosome"/>
</dbReference>
<dbReference type="OrthoDB" id="3169698at2"/>
<dbReference type="AlphaFoldDB" id="D1BC61"/>
<dbReference type="EMBL" id="CP001819">
    <property type="protein sequence ID" value="ACZ20841.1"/>
    <property type="molecule type" value="Genomic_DNA"/>
</dbReference>
<feature type="transmembrane region" description="Helical" evidence="1">
    <location>
        <begin position="12"/>
        <end position="28"/>
    </location>
</feature>
<keyword evidence="1" id="KW-0812">Transmembrane</keyword>
<name>D1BC61_SANKS</name>
<feature type="transmembrane region" description="Helical" evidence="1">
    <location>
        <begin position="182"/>
        <end position="208"/>
    </location>
</feature>
<evidence type="ECO:0000256" key="1">
    <source>
        <dbReference type="SAM" id="Phobius"/>
    </source>
</evidence>
<dbReference type="KEGG" id="ske:Sked_08900"/>
<feature type="transmembrane region" description="Helical" evidence="1">
    <location>
        <begin position="485"/>
        <end position="512"/>
    </location>
</feature>
<feature type="transmembrane region" description="Helical" evidence="1">
    <location>
        <begin position="366"/>
        <end position="384"/>
    </location>
</feature>
<feature type="transmembrane region" description="Helical" evidence="1">
    <location>
        <begin position="59"/>
        <end position="84"/>
    </location>
</feature>
<feature type="transmembrane region" description="Helical" evidence="1">
    <location>
        <begin position="215"/>
        <end position="232"/>
    </location>
</feature>
<evidence type="ECO:0000313" key="3">
    <source>
        <dbReference type="Proteomes" id="UP000000322"/>
    </source>
</evidence>
<proteinExistence type="predicted"/>
<feature type="transmembrane region" description="Helical" evidence="1">
    <location>
        <begin position="449"/>
        <end position="465"/>
    </location>
</feature>
<protein>
    <submittedName>
        <fullName evidence="2">Uncharacterized protein</fullName>
    </submittedName>
</protein>
<dbReference type="STRING" id="446469.Sked_08900"/>
<feature type="transmembrane region" description="Helical" evidence="1">
    <location>
        <begin position="314"/>
        <end position="330"/>
    </location>
</feature>
<feature type="transmembrane region" description="Helical" evidence="1">
    <location>
        <begin position="244"/>
        <end position="261"/>
    </location>
</feature>
<organism evidence="2 3">
    <name type="scientific">Sanguibacter keddieii (strain ATCC 51767 / DSM 10542 / NCFB 3025 / ST-74)</name>
    <dbReference type="NCBI Taxonomy" id="446469"/>
    <lineage>
        <taxon>Bacteria</taxon>
        <taxon>Bacillati</taxon>
        <taxon>Actinomycetota</taxon>
        <taxon>Actinomycetes</taxon>
        <taxon>Micrococcales</taxon>
        <taxon>Sanguibacteraceae</taxon>
        <taxon>Sanguibacter</taxon>
    </lineage>
</organism>
<evidence type="ECO:0000313" key="2">
    <source>
        <dbReference type="EMBL" id="ACZ20841.1"/>
    </source>
</evidence>
<feature type="transmembrane region" description="Helical" evidence="1">
    <location>
        <begin position="33"/>
        <end position="53"/>
    </location>
</feature>
<dbReference type="RefSeq" id="WP_012865910.1">
    <property type="nucleotide sequence ID" value="NC_013521.1"/>
</dbReference>
<accession>D1BC61</accession>
<dbReference type="InterPro" id="IPR046671">
    <property type="entry name" value="DUF6541"/>
</dbReference>
<keyword evidence="1" id="KW-0472">Membrane</keyword>
<feature type="transmembrane region" description="Helical" evidence="1">
    <location>
        <begin position="533"/>
        <end position="554"/>
    </location>
</feature>